<evidence type="ECO:0000313" key="1">
    <source>
        <dbReference type="EMBL" id="KAI3527844.1"/>
    </source>
</evidence>
<accession>A0A9Q0AVD8</accession>
<gene>
    <name evidence="1" type="ORF">CABS02_15274</name>
</gene>
<dbReference type="EMBL" id="SDAQ01000285">
    <property type="protein sequence ID" value="KAI3527844.1"/>
    <property type="molecule type" value="Genomic_DNA"/>
</dbReference>
<organism evidence="1 2">
    <name type="scientific">Colletotrichum abscissum</name>
    <dbReference type="NCBI Taxonomy" id="1671311"/>
    <lineage>
        <taxon>Eukaryota</taxon>
        <taxon>Fungi</taxon>
        <taxon>Dikarya</taxon>
        <taxon>Ascomycota</taxon>
        <taxon>Pezizomycotina</taxon>
        <taxon>Sordariomycetes</taxon>
        <taxon>Hypocreomycetidae</taxon>
        <taxon>Glomerellales</taxon>
        <taxon>Glomerellaceae</taxon>
        <taxon>Colletotrichum</taxon>
        <taxon>Colletotrichum acutatum species complex</taxon>
    </lineage>
</organism>
<protein>
    <submittedName>
        <fullName evidence="1">Uncharacterized protein</fullName>
    </submittedName>
</protein>
<evidence type="ECO:0000313" key="2">
    <source>
        <dbReference type="Proteomes" id="UP001056436"/>
    </source>
</evidence>
<dbReference type="AlphaFoldDB" id="A0A9Q0AVD8"/>
<name>A0A9Q0AVD8_9PEZI</name>
<reference evidence="1" key="1">
    <citation type="submission" date="2019-01" db="EMBL/GenBank/DDBJ databases">
        <title>Colletotrichum abscissum LGMF1257.</title>
        <authorList>
            <person name="Baroncelli R."/>
        </authorList>
    </citation>
    <scope>NUCLEOTIDE SEQUENCE</scope>
    <source>
        <strain evidence="1">Ca142</strain>
    </source>
</reference>
<keyword evidence="2" id="KW-1185">Reference proteome</keyword>
<proteinExistence type="predicted"/>
<comment type="caution">
    <text evidence="1">The sequence shown here is derived from an EMBL/GenBank/DDBJ whole genome shotgun (WGS) entry which is preliminary data.</text>
</comment>
<sequence>MAASMRTTLVCACFSKQNFKATHAWFTCLFPHRHNILKR</sequence>
<dbReference type="Proteomes" id="UP001056436">
    <property type="component" value="Unassembled WGS sequence"/>
</dbReference>